<reference evidence="6" key="1">
    <citation type="submission" date="2022-07" db="EMBL/GenBank/DDBJ databases">
        <title>Phylogenomic reconstructions and comparative analyses of Kickxellomycotina fungi.</title>
        <authorList>
            <person name="Reynolds N.K."/>
            <person name="Stajich J.E."/>
            <person name="Barry K."/>
            <person name="Grigoriev I.V."/>
            <person name="Crous P."/>
            <person name="Smith M.E."/>
        </authorList>
    </citation>
    <scope>NUCLEOTIDE SEQUENCE</scope>
    <source>
        <strain evidence="6">RSA 861</strain>
    </source>
</reference>
<evidence type="ECO:0000256" key="3">
    <source>
        <dbReference type="ARBA" id="ARBA00022490"/>
    </source>
</evidence>
<keyword evidence="7" id="KW-1185">Reference proteome</keyword>
<evidence type="ECO:0000256" key="1">
    <source>
        <dbReference type="ARBA" id="ARBA00004496"/>
    </source>
</evidence>
<dbReference type="OrthoDB" id="5599543at2759"/>
<feature type="region of interest" description="Disordered" evidence="4">
    <location>
        <begin position="224"/>
        <end position="295"/>
    </location>
</feature>
<dbReference type="GO" id="GO:0005737">
    <property type="term" value="C:cytoplasm"/>
    <property type="evidence" value="ECO:0007669"/>
    <property type="project" value="UniProtKB-SubCell"/>
</dbReference>
<evidence type="ECO:0000256" key="4">
    <source>
        <dbReference type="SAM" id="MobiDB-lite"/>
    </source>
</evidence>
<dbReference type="InterPro" id="IPR013886">
    <property type="entry name" value="PI31_Prot_C"/>
</dbReference>
<dbReference type="GO" id="GO:0043161">
    <property type="term" value="P:proteasome-mediated ubiquitin-dependent protein catabolic process"/>
    <property type="evidence" value="ECO:0007669"/>
    <property type="project" value="InterPro"/>
</dbReference>
<dbReference type="PANTHER" id="PTHR13266:SF1">
    <property type="entry name" value="PROTEASOME INHIBITOR PI31 SUBUNIT"/>
    <property type="match status" value="1"/>
</dbReference>
<dbReference type="AlphaFoldDB" id="A0A9W8ACY4"/>
<evidence type="ECO:0000259" key="5">
    <source>
        <dbReference type="Pfam" id="PF08577"/>
    </source>
</evidence>
<dbReference type="EMBL" id="JANBPT010000074">
    <property type="protein sequence ID" value="KAJ1928405.1"/>
    <property type="molecule type" value="Genomic_DNA"/>
</dbReference>
<comment type="caution">
    <text evidence="6">The sequence shown here is derived from an EMBL/GenBank/DDBJ whole genome shotgun (WGS) entry which is preliminary data.</text>
</comment>
<evidence type="ECO:0000313" key="6">
    <source>
        <dbReference type="EMBL" id="KAJ1928405.1"/>
    </source>
</evidence>
<feature type="domain" description="PI31 proteasome regulator C-terminal" evidence="5">
    <location>
        <begin position="179"/>
        <end position="255"/>
    </location>
</feature>
<evidence type="ECO:0000256" key="2">
    <source>
        <dbReference type="ARBA" id="ARBA00006405"/>
    </source>
</evidence>
<evidence type="ECO:0000313" key="7">
    <source>
        <dbReference type="Proteomes" id="UP001150569"/>
    </source>
</evidence>
<accession>A0A9W8ACY4</accession>
<gene>
    <name evidence="6" type="ORF">IWQ60_002070</name>
</gene>
<comment type="subcellular location">
    <subcellularLocation>
        <location evidence="1">Cytoplasm</location>
    </subcellularLocation>
</comment>
<name>A0A9W8ACY4_9FUNG</name>
<protein>
    <recommendedName>
        <fullName evidence="5">PI31 proteasome regulator C-terminal domain-containing protein</fullName>
    </recommendedName>
</protein>
<dbReference type="GO" id="GO:0070628">
    <property type="term" value="F:proteasome binding"/>
    <property type="evidence" value="ECO:0007669"/>
    <property type="project" value="InterPro"/>
</dbReference>
<feature type="region of interest" description="Disordered" evidence="4">
    <location>
        <begin position="143"/>
        <end position="197"/>
    </location>
</feature>
<organism evidence="6 7">
    <name type="scientific">Tieghemiomyces parasiticus</name>
    <dbReference type="NCBI Taxonomy" id="78921"/>
    <lineage>
        <taxon>Eukaryota</taxon>
        <taxon>Fungi</taxon>
        <taxon>Fungi incertae sedis</taxon>
        <taxon>Zoopagomycota</taxon>
        <taxon>Kickxellomycotina</taxon>
        <taxon>Dimargaritomycetes</taxon>
        <taxon>Dimargaritales</taxon>
        <taxon>Dimargaritaceae</taxon>
        <taxon>Tieghemiomyces</taxon>
    </lineage>
</organism>
<dbReference type="Pfam" id="PF08577">
    <property type="entry name" value="PI31_Prot_C"/>
    <property type="match status" value="1"/>
</dbReference>
<dbReference type="PANTHER" id="PTHR13266">
    <property type="entry name" value="PROTEASOME INHIBITOR"/>
    <property type="match status" value="1"/>
</dbReference>
<dbReference type="InterPro" id="IPR045128">
    <property type="entry name" value="PI31-like"/>
</dbReference>
<keyword evidence="3" id="KW-0963">Cytoplasm</keyword>
<feature type="compositionally biased region" description="Polar residues" evidence="4">
    <location>
        <begin position="145"/>
        <end position="161"/>
    </location>
</feature>
<proteinExistence type="inferred from homology"/>
<sequence length="295" mass="30899">MASSTPKANASALWSRAREAYHQAASPVSPTDRAVLTVHAVLVAHGQTPAADAFAHWRTLPDELYTLRYTGLTVKAVPLRNELVVLASLDDADCDTVFTWHHAQDSLVRIGAALDDPVAETVALPAPLASLSTALRDCLHPSVVPLSTNHPPSSDTVSLGSRSPRRDDCPPILSSVPAGAADLDPVAASPSVDPSVTRGHLPQVPGSAGGMHIGPDHPVFQIGPHGQRPPDVFGGPQPLPRNAVPPGARFDPIGPFGGDPSRLPGRGPRRGGPAPWSGDPDNDELQPPGYNDMFM</sequence>
<dbReference type="GO" id="GO:0004866">
    <property type="term" value="F:endopeptidase inhibitor activity"/>
    <property type="evidence" value="ECO:0007669"/>
    <property type="project" value="InterPro"/>
</dbReference>
<comment type="similarity">
    <text evidence="2">Belongs to the proteasome inhibitor PI31 family.</text>
</comment>
<dbReference type="Proteomes" id="UP001150569">
    <property type="component" value="Unassembled WGS sequence"/>
</dbReference>